<proteinExistence type="predicted"/>
<dbReference type="Proteomes" id="UP001501057">
    <property type="component" value="Unassembled WGS sequence"/>
</dbReference>
<dbReference type="RefSeq" id="WP_344202751.1">
    <property type="nucleotide sequence ID" value="NZ_BAAAME010000005.1"/>
</dbReference>
<evidence type="ECO:0000313" key="1">
    <source>
        <dbReference type="EMBL" id="GAA1746420.1"/>
    </source>
</evidence>
<dbReference type="Gene3D" id="3.30.1540.10">
    <property type="entry name" value="formyl-coa transferase, domain 3"/>
    <property type="match status" value="1"/>
</dbReference>
<dbReference type="SUPFAM" id="SSF89796">
    <property type="entry name" value="CoA-transferase family III (CaiB/BaiF)"/>
    <property type="match status" value="1"/>
</dbReference>
<dbReference type="InterPro" id="IPR044855">
    <property type="entry name" value="CoA-Trfase_III_dom3_sf"/>
</dbReference>
<protein>
    <submittedName>
        <fullName evidence="1">CaiB/BaiF CoA-transferase family protein</fullName>
    </submittedName>
</protein>
<dbReference type="Pfam" id="PF02515">
    <property type="entry name" value="CoA_transf_3"/>
    <property type="match status" value="1"/>
</dbReference>
<dbReference type="PANTHER" id="PTHR48228">
    <property type="entry name" value="SUCCINYL-COA--D-CITRAMALATE COA-TRANSFERASE"/>
    <property type="match status" value="1"/>
</dbReference>
<dbReference type="PANTHER" id="PTHR48228:SF5">
    <property type="entry name" value="ALPHA-METHYLACYL-COA RACEMASE"/>
    <property type="match status" value="1"/>
</dbReference>
<comment type="caution">
    <text evidence="1">The sequence shown here is derived from an EMBL/GenBank/DDBJ whole genome shotgun (WGS) entry which is preliminary data.</text>
</comment>
<evidence type="ECO:0000313" key="2">
    <source>
        <dbReference type="Proteomes" id="UP001501057"/>
    </source>
</evidence>
<dbReference type="InterPro" id="IPR050509">
    <property type="entry name" value="CoA-transferase_III"/>
</dbReference>
<keyword evidence="2" id="KW-1185">Reference proteome</keyword>
<dbReference type="InterPro" id="IPR003673">
    <property type="entry name" value="CoA-Trfase_fam_III"/>
</dbReference>
<sequence length="369" mass="38518">MSDGPLAGLRVVEMAGLAPAPFATTMLADHGAEVVRIDRTTPTVGEPDLLGRSRSVVHLDLKAPGAIDAVLELLDGADVLIEGYRPGVMERLGLGPEVVLARNPRLVYGRMTGWGQTGPLAHAAGHDLNYVALSGVLGAVGPAGQAPTPPLNLVGDFGGGGLLLAFGVLAAIVERSHSGRGQVVDAAMVDGAAMLSTHLHSMLADGTWDGERGDNIIDGGAPYYRCYATSDDRYMSVGAIEPPFWALLLEGLGLSDEDLPDRDDRAQWPALGERIAAVFATRTRDDWAAVFAGTDACVEPVLDPREAPFAAANAARDVFVEVDGVVQPAPAPRFDRTPPATPRSRATAAADDLAGWGLSDAALGLLTRR</sequence>
<dbReference type="InterPro" id="IPR023606">
    <property type="entry name" value="CoA-Trfase_III_dom_1_sf"/>
</dbReference>
<dbReference type="EMBL" id="BAAAME010000005">
    <property type="protein sequence ID" value="GAA1746420.1"/>
    <property type="molecule type" value="Genomic_DNA"/>
</dbReference>
<name>A0ABN2K1F3_9ACTN</name>
<gene>
    <name evidence="1" type="ORF">GCM10009710_28120</name>
</gene>
<reference evidence="1 2" key="1">
    <citation type="journal article" date="2019" name="Int. J. Syst. Evol. Microbiol.">
        <title>The Global Catalogue of Microorganisms (GCM) 10K type strain sequencing project: providing services to taxonomists for standard genome sequencing and annotation.</title>
        <authorList>
            <consortium name="The Broad Institute Genomics Platform"/>
            <consortium name="The Broad Institute Genome Sequencing Center for Infectious Disease"/>
            <person name="Wu L."/>
            <person name="Ma J."/>
        </authorList>
    </citation>
    <scope>NUCLEOTIDE SEQUENCE [LARGE SCALE GENOMIC DNA]</scope>
    <source>
        <strain evidence="1 2">JCM 13518</strain>
    </source>
</reference>
<dbReference type="Gene3D" id="3.40.50.10540">
    <property type="entry name" value="Crotonobetainyl-coa:carnitine coa-transferase, domain 1"/>
    <property type="match status" value="1"/>
</dbReference>
<organism evidence="1 2">
    <name type="scientific">Aeromicrobium alkaliterrae</name>
    <dbReference type="NCBI Taxonomy" id="302168"/>
    <lineage>
        <taxon>Bacteria</taxon>
        <taxon>Bacillati</taxon>
        <taxon>Actinomycetota</taxon>
        <taxon>Actinomycetes</taxon>
        <taxon>Propionibacteriales</taxon>
        <taxon>Nocardioidaceae</taxon>
        <taxon>Aeromicrobium</taxon>
    </lineage>
</organism>
<accession>A0ABN2K1F3</accession>